<accession>A0A8S3XEJ3</accession>
<feature type="region of interest" description="Disordered" evidence="1">
    <location>
        <begin position="289"/>
        <end position="344"/>
    </location>
</feature>
<sequence>MKNSDKKFNECDSPKTPGGISKSLLTPIRRLGLSRKWKKPGSSPFVSPLASNTIKPSDEDGEEKKSRKRKLCVDEEPENIQLTPVVDNTVENVNSEVISTPPLGQDSTVNTPIRKVKRKKSKTLLSSSSCAQSRETTKNPSYIHIQDPGNLNVCTEVRQTENTAQEEQQTSNSENLENKSPTQVVLEREVNIQSERTEIPNEKKKGNLEPICEESTSENVVIAQTKVPNNLTKECIVVIQNKIFKPANKNRTKNDICKRKNNSMSQVIFDSDSDDVPLSCMNKKEDLQKESLNDDFSNIKSTKEPKVQQSMNKSSLKDRKIATSEKKKTHKITKHSKDENLPEKKIEQIALNSSSQSSNSFEDDDDDDFEMNKRTILVRKSYDKVTKISKAKSTGSITQRDIDELKARIETKKKLLFAKAMTKETEELRGLIKKWQKGCQDALMELLELMKKKLPDQSNMDYSNILDMLKIPHDLVGYDPENDCFVTPDDNSILALTFNDL</sequence>
<proteinExistence type="predicted"/>
<dbReference type="Proteomes" id="UP000691718">
    <property type="component" value="Unassembled WGS sequence"/>
</dbReference>
<feature type="region of interest" description="Disordered" evidence="1">
    <location>
        <begin position="160"/>
        <end position="184"/>
    </location>
</feature>
<feature type="compositionally biased region" description="Polar residues" evidence="1">
    <location>
        <begin position="171"/>
        <end position="183"/>
    </location>
</feature>
<dbReference type="EMBL" id="CAJQZP010001141">
    <property type="protein sequence ID" value="CAG5020861.1"/>
    <property type="molecule type" value="Genomic_DNA"/>
</dbReference>
<comment type="caution">
    <text evidence="2">The sequence shown here is derived from an EMBL/GenBank/DDBJ whole genome shotgun (WGS) entry which is preliminary data.</text>
</comment>
<gene>
    <name evidence="2" type="ORF">PAPOLLO_LOCUS17389</name>
</gene>
<feature type="compositionally biased region" description="Basic and acidic residues" evidence="1">
    <location>
        <begin position="1"/>
        <end position="13"/>
    </location>
</feature>
<feature type="region of interest" description="Disordered" evidence="1">
    <location>
        <begin position="1"/>
        <end position="72"/>
    </location>
</feature>
<name>A0A8S3XEJ3_PARAO</name>
<keyword evidence="3" id="KW-1185">Reference proteome</keyword>
<evidence type="ECO:0000313" key="2">
    <source>
        <dbReference type="EMBL" id="CAG5020861.1"/>
    </source>
</evidence>
<feature type="region of interest" description="Disordered" evidence="1">
    <location>
        <begin position="119"/>
        <end position="144"/>
    </location>
</feature>
<feature type="compositionally biased region" description="Basic and acidic residues" evidence="1">
    <location>
        <begin position="315"/>
        <end position="326"/>
    </location>
</feature>
<dbReference type="OrthoDB" id="10051617at2759"/>
<evidence type="ECO:0000256" key="1">
    <source>
        <dbReference type="SAM" id="MobiDB-lite"/>
    </source>
</evidence>
<feature type="compositionally biased region" description="Low complexity" evidence="1">
    <location>
        <begin position="160"/>
        <end position="170"/>
    </location>
</feature>
<organism evidence="2 3">
    <name type="scientific">Parnassius apollo</name>
    <name type="common">Apollo butterfly</name>
    <name type="synonym">Papilio apollo</name>
    <dbReference type="NCBI Taxonomy" id="110799"/>
    <lineage>
        <taxon>Eukaryota</taxon>
        <taxon>Metazoa</taxon>
        <taxon>Ecdysozoa</taxon>
        <taxon>Arthropoda</taxon>
        <taxon>Hexapoda</taxon>
        <taxon>Insecta</taxon>
        <taxon>Pterygota</taxon>
        <taxon>Neoptera</taxon>
        <taxon>Endopterygota</taxon>
        <taxon>Lepidoptera</taxon>
        <taxon>Glossata</taxon>
        <taxon>Ditrysia</taxon>
        <taxon>Papilionoidea</taxon>
        <taxon>Papilionidae</taxon>
        <taxon>Parnassiinae</taxon>
        <taxon>Parnassini</taxon>
        <taxon>Parnassius</taxon>
        <taxon>Parnassius</taxon>
    </lineage>
</organism>
<feature type="compositionally biased region" description="Basic and acidic residues" evidence="1">
    <location>
        <begin position="56"/>
        <end position="65"/>
    </location>
</feature>
<feature type="compositionally biased region" description="Basic and acidic residues" evidence="1">
    <location>
        <begin position="335"/>
        <end position="344"/>
    </location>
</feature>
<evidence type="ECO:0000313" key="3">
    <source>
        <dbReference type="Proteomes" id="UP000691718"/>
    </source>
</evidence>
<reference evidence="2" key="1">
    <citation type="submission" date="2021-04" db="EMBL/GenBank/DDBJ databases">
        <authorList>
            <person name="Tunstrom K."/>
        </authorList>
    </citation>
    <scope>NUCLEOTIDE SEQUENCE</scope>
</reference>
<feature type="compositionally biased region" description="Polar residues" evidence="1">
    <location>
        <begin position="130"/>
        <end position="140"/>
    </location>
</feature>
<protein>
    <submittedName>
        <fullName evidence="2">(apollo) hypothetical protein</fullName>
    </submittedName>
</protein>
<dbReference type="AlphaFoldDB" id="A0A8S3XEJ3"/>